<dbReference type="InterPro" id="IPR023990">
    <property type="entry name" value="Butryl-CoA_acetate_CoA_Tfrase"/>
</dbReference>
<name>A0AAW5F9T5_CLOSY</name>
<keyword evidence="3" id="KW-0963">Cytoplasm</keyword>
<dbReference type="Pfam" id="PF02550">
    <property type="entry name" value="AcetylCoA_hydro"/>
    <property type="match status" value="1"/>
</dbReference>
<dbReference type="InterPro" id="IPR037171">
    <property type="entry name" value="NagB/RpiA_transferase-like"/>
</dbReference>
<evidence type="ECO:0000256" key="2">
    <source>
        <dbReference type="ARBA" id="ARBA00022679"/>
    </source>
</evidence>
<evidence type="ECO:0000259" key="5">
    <source>
        <dbReference type="Pfam" id="PF13336"/>
    </source>
</evidence>
<keyword evidence="3" id="KW-0276">Fatty acid metabolism</keyword>
<dbReference type="Gene3D" id="3.40.1080.10">
    <property type="entry name" value="Glutaconate Coenzyme A-transferase"/>
    <property type="match status" value="1"/>
</dbReference>
<dbReference type="GO" id="GO:0019605">
    <property type="term" value="P:butyrate metabolic process"/>
    <property type="evidence" value="ECO:0007669"/>
    <property type="project" value="UniProtKB-UniRule"/>
</dbReference>
<feature type="binding site" evidence="3">
    <location>
        <position position="347"/>
    </location>
    <ligand>
        <name>CoA</name>
        <dbReference type="ChEBI" id="CHEBI:57287"/>
    </ligand>
</feature>
<evidence type="ECO:0000256" key="1">
    <source>
        <dbReference type="ARBA" id="ARBA00009632"/>
    </source>
</evidence>
<evidence type="ECO:0000259" key="4">
    <source>
        <dbReference type="Pfam" id="PF02550"/>
    </source>
</evidence>
<feature type="active site" description="5-glutamyl coenzyme A thioester intermediate" evidence="3">
    <location>
        <position position="250"/>
    </location>
</feature>
<dbReference type="GO" id="GO:0006083">
    <property type="term" value="P:acetate metabolic process"/>
    <property type="evidence" value="ECO:0007669"/>
    <property type="project" value="InterPro"/>
</dbReference>
<evidence type="ECO:0000313" key="6">
    <source>
        <dbReference type="EMBL" id="MCK0088581.1"/>
    </source>
</evidence>
<dbReference type="PANTHER" id="PTHR21432:SF20">
    <property type="entry name" value="ACETYL-COA HYDROLASE"/>
    <property type="match status" value="1"/>
</dbReference>
<dbReference type="RefSeq" id="WP_024738850.1">
    <property type="nucleotide sequence ID" value="NZ_JAAIMZ010000002.1"/>
</dbReference>
<comment type="similarity">
    <text evidence="1 3">Belongs to the acetyl-CoA hydrolase/transferase family.</text>
</comment>
<organism evidence="6 7">
    <name type="scientific">Clostridium symbiosum</name>
    <name type="common">Bacteroides symbiosus</name>
    <dbReference type="NCBI Taxonomy" id="1512"/>
    <lineage>
        <taxon>Bacteria</taxon>
        <taxon>Bacillati</taxon>
        <taxon>Bacillota</taxon>
        <taxon>Clostridia</taxon>
        <taxon>Lachnospirales</taxon>
        <taxon>Lachnospiraceae</taxon>
        <taxon>Otoolea</taxon>
    </lineage>
</organism>
<protein>
    <recommendedName>
        <fullName evidence="3">Probable butyrate:acetyl-CoA coenzyme A-transferase</fullName>
        <shortName evidence="3">Butyrate CoA-transferase</shortName>
        <ecNumber evidence="3">2.8.3.-</ecNumber>
    </recommendedName>
</protein>
<keyword evidence="3" id="KW-0443">Lipid metabolism</keyword>
<feature type="domain" description="Acetyl-CoA hydrolase/transferase N-terminal" evidence="4">
    <location>
        <begin position="9"/>
        <end position="189"/>
    </location>
</feature>
<dbReference type="SUPFAM" id="SSF100950">
    <property type="entry name" value="NagB/RpiA/CoA transferase-like"/>
    <property type="match status" value="2"/>
</dbReference>
<comment type="caution">
    <text evidence="6">The sequence shown here is derived from an EMBL/GenBank/DDBJ whole genome shotgun (WGS) entry which is preliminary data.</text>
</comment>
<dbReference type="GO" id="GO:0006084">
    <property type="term" value="P:acetyl-CoA metabolic process"/>
    <property type="evidence" value="ECO:0007669"/>
    <property type="project" value="UniProtKB-UniRule"/>
</dbReference>
<dbReference type="AlphaFoldDB" id="A0AAW5F9T5"/>
<feature type="domain" description="Acetyl-CoA hydrolase/transferase C-terminal" evidence="5">
    <location>
        <begin position="283"/>
        <end position="439"/>
    </location>
</feature>
<accession>A0AAW5F9T5</accession>
<dbReference type="Gene3D" id="3.30.750.70">
    <property type="entry name" value="4-hydroxybutyrate coenzyme like domains"/>
    <property type="match status" value="1"/>
</dbReference>
<dbReference type="Gene3D" id="3.40.1080.20">
    <property type="entry name" value="Acetyl-CoA hydrolase/transferase C-terminal domain"/>
    <property type="match status" value="1"/>
</dbReference>
<dbReference type="Proteomes" id="UP001203136">
    <property type="component" value="Unassembled WGS sequence"/>
</dbReference>
<proteinExistence type="inferred from homology"/>
<dbReference type="PANTHER" id="PTHR21432">
    <property type="entry name" value="ACETYL-COA HYDROLASE-RELATED"/>
    <property type="match status" value="1"/>
</dbReference>
<evidence type="ECO:0000313" key="7">
    <source>
        <dbReference type="Proteomes" id="UP001203136"/>
    </source>
</evidence>
<dbReference type="InterPro" id="IPR038460">
    <property type="entry name" value="AcetylCoA_hyd_C_sf"/>
</dbReference>
<dbReference type="InterPro" id="IPR003702">
    <property type="entry name" value="ActCoA_hydro_N"/>
</dbReference>
<dbReference type="HAMAP" id="MF_03228">
    <property type="entry name" value="But_CoA_trans"/>
    <property type="match status" value="1"/>
</dbReference>
<dbReference type="EC" id="2.8.3.-" evidence="3"/>
<keyword evidence="2 3" id="KW-0808">Transferase</keyword>
<feature type="binding site" evidence="3">
    <location>
        <position position="324"/>
    </location>
    <ligand>
        <name>CoA</name>
        <dbReference type="ChEBI" id="CHEBI:57287"/>
    </ligand>
</feature>
<dbReference type="Pfam" id="PF13336">
    <property type="entry name" value="AcetylCoA_hyd_C"/>
    <property type="match status" value="1"/>
</dbReference>
<comment type="catalytic activity">
    <reaction evidence="3">
        <text>butanoate + acetyl-CoA = butanoyl-CoA + acetate</text>
        <dbReference type="Rhea" id="RHEA:30071"/>
        <dbReference type="ChEBI" id="CHEBI:17968"/>
        <dbReference type="ChEBI" id="CHEBI:30089"/>
        <dbReference type="ChEBI" id="CHEBI:57288"/>
        <dbReference type="ChEBI" id="CHEBI:57371"/>
    </reaction>
</comment>
<comment type="subcellular location">
    <subcellularLocation>
        <location evidence="3">Cytoplasm</location>
    </subcellularLocation>
</comment>
<dbReference type="InterPro" id="IPR026888">
    <property type="entry name" value="AcetylCoA_hyd_C"/>
</dbReference>
<reference evidence="6" key="1">
    <citation type="journal article" date="2022" name="Cell Host Microbe">
        <title>Colonization of the live biotherapeutic product VE303 and modulation of the microbiota and metabolites in healthy volunteers.</title>
        <authorList>
            <person name="Dsouza M."/>
            <person name="Menon R."/>
            <person name="Crossette E."/>
            <person name="Bhattarai S.K."/>
            <person name="Schneider J."/>
            <person name="Kim Y.G."/>
            <person name="Reddy S."/>
            <person name="Caballero S."/>
            <person name="Felix C."/>
            <person name="Cornacchione L."/>
            <person name="Hendrickson J."/>
            <person name="Watson A.R."/>
            <person name="Minot S.S."/>
            <person name="Greenfield N."/>
            <person name="Schopf L."/>
            <person name="Szabady R."/>
            <person name="Patarroyo J."/>
            <person name="Smith W."/>
            <person name="Harrison P."/>
            <person name="Kuijper E.J."/>
            <person name="Kelly C.P."/>
            <person name="Olle B."/>
            <person name="Bobilev D."/>
            <person name="Silber J.L."/>
            <person name="Bucci V."/>
            <person name="Roberts B."/>
            <person name="Faith J."/>
            <person name="Norman J.M."/>
        </authorList>
    </citation>
    <scope>NUCLEOTIDE SEQUENCE</scope>
    <source>
        <strain evidence="6">VE303-04</strain>
    </source>
</reference>
<dbReference type="InterPro" id="IPR046433">
    <property type="entry name" value="ActCoA_hydro"/>
</dbReference>
<gene>
    <name evidence="6" type="ORF">K5I21_22515</name>
</gene>
<evidence type="ECO:0000256" key="3">
    <source>
        <dbReference type="HAMAP-Rule" id="MF_03228"/>
    </source>
</evidence>
<dbReference type="GO" id="GO:0005737">
    <property type="term" value="C:cytoplasm"/>
    <property type="evidence" value="ECO:0007669"/>
    <property type="project" value="UniProtKB-SubCell"/>
</dbReference>
<sequence length="453" mass="50083">MYKLSELKRRYQEKLVTAEEAVQNVRSGDRVHYGLFGGIVRELDHALALRAGELSDVTVYATIWGNGYIPAIIQADPGAEHFHYCNTHFSTLDRKLNKEGVCWFVPVQFRENPKLYAENVDGGIDVAMFQTAPMDAYGNFNFGPQIAEYWGILEKAKTVIVEVNEKMPINHGMQNVINLSQIDYVVEGKGYPLNYLESKPATEEELKIAEHIVPHIKSGSTLQLGIGGIPNTIGAMLADSKVDDLSVHTEMFVEAYLKLYKAGKISGSKNIDKGKMVYTFASGSKELFDFIDNNPITCAAPVDYVNDIGVIGSINQMVSINSCLQVDLFGQVNSESSGWQHIGGTGGQLDYVLGAFQSKGGQSFLCTPSVRTGKDGRRESLIRARLPEGSIVSVPRSAVHYVVTEYGAVNLKGKTTYERAELLISIAHPDFRDELREEAKRMGIWRTSSRVLA</sequence>
<dbReference type="GO" id="GO:0008775">
    <property type="term" value="F:acetate CoA-transferase activity"/>
    <property type="evidence" value="ECO:0007669"/>
    <property type="project" value="InterPro"/>
</dbReference>
<comment type="function">
    <text evidence="3">Coenzyme A-transferase that converts butyrate to butyryl-CoA.</text>
</comment>
<feature type="binding site" evidence="3">
    <location>
        <begin position="225"/>
        <end position="229"/>
    </location>
    <ligand>
        <name>CoA</name>
        <dbReference type="ChEBI" id="CHEBI:57287"/>
    </ligand>
</feature>
<comment type="pathway">
    <text evidence="3">Lipid metabolism; butanoate metabolism.</text>
</comment>
<dbReference type="EMBL" id="JAINVB010000001">
    <property type="protein sequence ID" value="MCK0088581.1"/>
    <property type="molecule type" value="Genomic_DNA"/>
</dbReference>